<dbReference type="PANTHER" id="PTHR46163">
    <property type="entry name" value="TYROSINE-PROTEIN PHOSPHATASE-RELATED"/>
    <property type="match status" value="1"/>
</dbReference>
<dbReference type="InterPro" id="IPR016130">
    <property type="entry name" value="Tyr_Pase_AS"/>
</dbReference>
<reference evidence="5" key="1">
    <citation type="submission" date="2022-10" db="EMBL/GenBank/DDBJ databases">
        <title>Genome assembly of Pristionchus species.</title>
        <authorList>
            <person name="Yoshida K."/>
            <person name="Sommer R.J."/>
        </authorList>
    </citation>
    <scope>NUCLEOTIDE SEQUENCE [LARGE SCALE GENOMIC DNA]</scope>
    <source>
        <strain evidence="5">RS5460</strain>
    </source>
</reference>
<accession>A0AAN5CN74</accession>
<dbReference type="PRINTS" id="PR00700">
    <property type="entry name" value="PRTYPHPHTASE"/>
</dbReference>
<comment type="caution">
    <text evidence="4">The sequence shown here is derived from an EMBL/GenBank/DDBJ whole genome shotgun (WGS) entry which is preliminary data.</text>
</comment>
<dbReference type="InterPro" id="IPR003595">
    <property type="entry name" value="Tyr_Pase_cat"/>
</dbReference>
<feature type="compositionally biased region" description="Basic and acidic residues" evidence="1">
    <location>
        <begin position="79"/>
        <end position="89"/>
    </location>
</feature>
<keyword evidence="5" id="KW-1185">Reference proteome</keyword>
<gene>
    <name evidence="4" type="ORF">PMAYCL1PPCAC_17589</name>
</gene>
<proteinExistence type="predicted"/>
<sequence length="474" mass="52687">SSSSSSSSHSPQNHRNGSAEMPPKGKAPSRKKKTVVEEESSLTTTGGSGGGGSRKRSNKRKTTVDETGGEGTKGKKKEKQAPLHLEKATCRKKKTTTTAEDKMEKSAWAEAPCIRPVENVAPPPVEGGENVVDPERDLRTIDGRDPENMTEKQMENLRAIVAQFESMGVKGLLDEFESIKGYNITPFKVEGHESNPTKNRYKDIFCIDKTRIKLTTKGKKGGEYIHANYVKLPPLLNTFVTTQGPIEGTVNDFWKLVVQEKVGYIFMLCSIMELGKKKCEQYYPLDVDSSIKYGEVQVKLISTHTDNHFVNSKFELTVKGQPKRFLYHHNWRDWPDHGVPITAMACLRLLRHARLTNYSTIVHCSAGVGRTGTLVAIEWMLQKILSSPPPYNMKEMLREMRNQRGHAIQTAPQYAYIAFVIFRLLATKDSKMVQRFVQFSQDMQIHTGVKLDGGAGGGTGPVKTAATAKTAMGP</sequence>
<feature type="compositionally biased region" description="Low complexity" evidence="1">
    <location>
        <begin position="1"/>
        <end position="10"/>
    </location>
</feature>
<dbReference type="InterPro" id="IPR052782">
    <property type="entry name" value="Oocyte-zygote_transition_reg"/>
</dbReference>
<evidence type="ECO:0008006" key="6">
    <source>
        <dbReference type="Google" id="ProtNLM"/>
    </source>
</evidence>
<dbReference type="EMBL" id="BTRK01000004">
    <property type="protein sequence ID" value="GMR47394.1"/>
    <property type="molecule type" value="Genomic_DNA"/>
</dbReference>
<protein>
    <recommendedName>
        <fullName evidence="6">Tyrosine phosphatase</fullName>
    </recommendedName>
</protein>
<organism evidence="4 5">
    <name type="scientific">Pristionchus mayeri</name>
    <dbReference type="NCBI Taxonomy" id="1317129"/>
    <lineage>
        <taxon>Eukaryota</taxon>
        <taxon>Metazoa</taxon>
        <taxon>Ecdysozoa</taxon>
        <taxon>Nematoda</taxon>
        <taxon>Chromadorea</taxon>
        <taxon>Rhabditida</taxon>
        <taxon>Rhabditina</taxon>
        <taxon>Diplogasteromorpha</taxon>
        <taxon>Diplogasteroidea</taxon>
        <taxon>Neodiplogasteridae</taxon>
        <taxon>Pristionchus</taxon>
    </lineage>
</organism>
<dbReference type="InterPro" id="IPR000242">
    <property type="entry name" value="PTP_cat"/>
</dbReference>
<dbReference type="PROSITE" id="PS50056">
    <property type="entry name" value="TYR_PHOSPHATASE_2"/>
    <property type="match status" value="1"/>
</dbReference>
<dbReference type="GO" id="GO:0004725">
    <property type="term" value="F:protein tyrosine phosphatase activity"/>
    <property type="evidence" value="ECO:0007669"/>
    <property type="project" value="InterPro"/>
</dbReference>
<evidence type="ECO:0000259" key="3">
    <source>
        <dbReference type="PROSITE" id="PS50056"/>
    </source>
</evidence>
<feature type="domain" description="Tyrosine-protein phosphatase" evidence="2">
    <location>
        <begin position="172"/>
        <end position="424"/>
    </location>
</feature>
<dbReference type="InterPro" id="IPR000387">
    <property type="entry name" value="Tyr_Pase_dom"/>
</dbReference>
<dbReference type="SUPFAM" id="SSF52799">
    <property type="entry name" value="(Phosphotyrosine protein) phosphatases II"/>
    <property type="match status" value="1"/>
</dbReference>
<dbReference type="Gene3D" id="3.90.190.10">
    <property type="entry name" value="Protein tyrosine phosphatase superfamily"/>
    <property type="match status" value="1"/>
</dbReference>
<name>A0AAN5CN74_9BILA</name>
<dbReference type="PROSITE" id="PS50055">
    <property type="entry name" value="TYR_PHOSPHATASE_PTP"/>
    <property type="match status" value="1"/>
</dbReference>
<dbReference type="InterPro" id="IPR029021">
    <property type="entry name" value="Prot-tyrosine_phosphatase-like"/>
</dbReference>
<dbReference type="SMART" id="SM00194">
    <property type="entry name" value="PTPc"/>
    <property type="match status" value="1"/>
</dbReference>
<dbReference type="Proteomes" id="UP001328107">
    <property type="component" value="Unassembled WGS sequence"/>
</dbReference>
<feature type="domain" description="Tyrosine specific protein phosphatases" evidence="3">
    <location>
        <begin position="361"/>
        <end position="415"/>
    </location>
</feature>
<evidence type="ECO:0000313" key="4">
    <source>
        <dbReference type="EMBL" id="GMR47394.1"/>
    </source>
</evidence>
<evidence type="ECO:0000256" key="1">
    <source>
        <dbReference type="SAM" id="MobiDB-lite"/>
    </source>
</evidence>
<dbReference type="PROSITE" id="PS00383">
    <property type="entry name" value="TYR_PHOSPHATASE_1"/>
    <property type="match status" value="1"/>
</dbReference>
<evidence type="ECO:0000259" key="2">
    <source>
        <dbReference type="PROSITE" id="PS50055"/>
    </source>
</evidence>
<feature type="non-terminal residue" evidence="4">
    <location>
        <position position="1"/>
    </location>
</feature>
<dbReference type="AlphaFoldDB" id="A0AAN5CN74"/>
<dbReference type="Pfam" id="PF00102">
    <property type="entry name" value="Y_phosphatase"/>
    <property type="match status" value="1"/>
</dbReference>
<dbReference type="PANTHER" id="PTHR46163:SF5">
    <property type="entry name" value="TYROSINE-PROTEIN PHOSPHATASE"/>
    <property type="match status" value="1"/>
</dbReference>
<feature type="region of interest" description="Disordered" evidence="1">
    <location>
        <begin position="1"/>
        <end position="103"/>
    </location>
</feature>
<dbReference type="SMART" id="SM00404">
    <property type="entry name" value="PTPc_motif"/>
    <property type="match status" value="1"/>
</dbReference>
<dbReference type="CDD" id="cd00047">
    <property type="entry name" value="PTPc"/>
    <property type="match status" value="1"/>
</dbReference>
<evidence type="ECO:0000313" key="5">
    <source>
        <dbReference type="Proteomes" id="UP001328107"/>
    </source>
</evidence>